<keyword evidence="3" id="KW-1185">Reference proteome</keyword>
<reference evidence="2 3" key="1">
    <citation type="journal article" date="2012" name="J. Bacteriol.">
        <title>Draft Genome Sequence of Cecembia lonarensis Strain LW9T, Isolated from Lonar Lake, a Haloalkaline Lake in India.</title>
        <authorList>
            <person name="Shivaji S."/>
            <person name="Ara S."/>
            <person name="Singh A."/>
            <person name="Pinnaka A.K."/>
        </authorList>
    </citation>
    <scope>NUCLEOTIDE SEQUENCE [LARGE SCALE GENOMIC DNA]</scope>
    <source>
        <strain evidence="2 3">LW9</strain>
    </source>
</reference>
<dbReference type="Gene3D" id="2.160.20.120">
    <property type="match status" value="1"/>
</dbReference>
<evidence type="ECO:0000259" key="1">
    <source>
        <dbReference type="Pfam" id="PF13349"/>
    </source>
</evidence>
<dbReference type="AlphaFoldDB" id="K1L2X0"/>
<protein>
    <recommendedName>
        <fullName evidence="1">DUF4097 domain-containing protein</fullName>
    </recommendedName>
</protein>
<name>K1L2X0_CECL9</name>
<feature type="domain" description="DUF4097" evidence="1">
    <location>
        <begin position="134"/>
        <end position="217"/>
    </location>
</feature>
<gene>
    <name evidence="2" type="ORF">B879_00695</name>
</gene>
<evidence type="ECO:0000313" key="2">
    <source>
        <dbReference type="EMBL" id="EKB50715.1"/>
    </source>
</evidence>
<dbReference type="Proteomes" id="UP000004478">
    <property type="component" value="Unassembled WGS sequence"/>
</dbReference>
<dbReference type="OrthoDB" id="835341at2"/>
<organism evidence="2 3">
    <name type="scientific">Cecembia lonarensis (strain CCUG 58316 / KCTC 22772 / LW9)</name>
    <dbReference type="NCBI Taxonomy" id="1225176"/>
    <lineage>
        <taxon>Bacteria</taxon>
        <taxon>Pseudomonadati</taxon>
        <taxon>Bacteroidota</taxon>
        <taxon>Cytophagia</taxon>
        <taxon>Cytophagales</taxon>
        <taxon>Cyclobacteriaceae</taxon>
        <taxon>Cecembia</taxon>
    </lineage>
</organism>
<dbReference type="RefSeq" id="WP_009183741.1">
    <property type="nucleotide sequence ID" value="NZ_AMGM01000006.1"/>
</dbReference>
<proteinExistence type="predicted"/>
<accession>K1L2X0</accession>
<sequence>MKFNPFGAEISQRILFGSKAKVLKLGVLPILFFLSSCLSDDLSLVSEVQQDFQGVTKVEVDGGFLEVEYIGESGRQSLSLDVALRSNSSRKFEVDYNLVGSTLKVSLVSNNRLFSGSARGDGLIRITGPRNMLLDLEVGSGKITAKNVVATSANLRAGSGEIVAQNLAVPRLEVDITSGKGRLEDILGGIDATLTSGKIEMLRLEGDVQVQSSSGEVFVKDLNGLIDAIASSGKIELANVKGIRNIAVSSGQLFATNSGLSPQTTLKASSGNMYIQTFSNLRDFNFNITTGSGSAKVGEAQSTGALNINNGASTTIRGEVGSGRIEIVN</sequence>
<comment type="caution">
    <text evidence="2">The sequence shown here is derived from an EMBL/GenBank/DDBJ whole genome shotgun (WGS) entry which is preliminary data.</text>
</comment>
<evidence type="ECO:0000313" key="3">
    <source>
        <dbReference type="Proteomes" id="UP000004478"/>
    </source>
</evidence>
<dbReference type="Pfam" id="PF13349">
    <property type="entry name" value="DUF4097"/>
    <property type="match status" value="1"/>
</dbReference>
<dbReference type="InterPro" id="IPR025164">
    <property type="entry name" value="Toastrack_DUF4097"/>
</dbReference>
<dbReference type="EMBL" id="AMGM01000006">
    <property type="protein sequence ID" value="EKB50715.1"/>
    <property type="molecule type" value="Genomic_DNA"/>
</dbReference>